<feature type="transmembrane region" description="Helical" evidence="1">
    <location>
        <begin position="297"/>
        <end position="317"/>
    </location>
</feature>
<keyword evidence="3" id="KW-1185">Reference proteome</keyword>
<sequence>MSGLNGWRQIWFWPLAPQAEAQWQAAARLTLEVEVDNRTLALRAALPRVEVVKLATGGAVLVVEADFGSSSATRPLERPDLSVEDPVGTARRRAVSVDDVRKVSDILRRGHAKVVWLDDDGRPLPHPGLETPPGGAMPLVSLLDLPAGTPAAEWTVLFRADDVVRQDDLADGSRRLVLKGGHALIGGTPSDDIRAREEALVLAALGERLALDALDARLTAALASDDDTQDRTLLAIEQDTLRRRLPLPSRRALDPLTPWRQALGLEEDTAAFAQTLEAALAHAQARRHVRHAETGQSFSVIVSVGLVVLVIVSALGMNTVLAQEILQATVRRVHLFLVPGRPDLPHIGLVSLYVHLTAVLLITAAGGWLGRTVIDALVSERDRLGARVGRFLGRLTGGTLWTAVVLFLFVFFMTR</sequence>
<protein>
    <submittedName>
        <fullName evidence="2">Uncharacterized protein</fullName>
    </submittedName>
</protein>
<gene>
    <name evidence="2" type="ORF">RSPPHO_03151</name>
</gene>
<accession>H6SR55</accession>
<dbReference type="HOGENOM" id="CLU_662024_0_0_5"/>
<reference evidence="2 3" key="1">
    <citation type="submission" date="2012-02" db="EMBL/GenBank/DDBJ databases">
        <title>Shotgun genome sequence of Phaeospirillum photometricum DSM 122.</title>
        <authorList>
            <person name="Duquesne K."/>
            <person name="Sturgis J."/>
        </authorList>
    </citation>
    <scope>NUCLEOTIDE SEQUENCE [LARGE SCALE GENOMIC DNA]</scope>
    <source>
        <strain evidence="3">DSM122</strain>
    </source>
</reference>
<dbReference type="KEGG" id="rpm:RSPPHO_03151"/>
<keyword evidence="1" id="KW-0812">Transmembrane</keyword>
<evidence type="ECO:0000313" key="2">
    <source>
        <dbReference type="EMBL" id="CCG09777.1"/>
    </source>
</evidence>
<proteinExistence type="predicted"/>
<dbReference type="Proteomes" id="UP000033220">
    <property type="component" value="Chromosome DSM 122"/>
</dbReference>
<name>H6SR55_PARPM</name>
<evidence type="ECO:0000256" key="1">
    <source>
        <dbReference type="SAM" id="Phobius"/>
    </source>
</evidence>
<keyword evidence="1" id="KW-1133">Transmembrane helix</keyword>
<dbReference type="AlphaFoldDB" id="H6SR55"/>
<dbReference type="STRING" id="1150469.RSPPHO_03151"/>
<evidence type="ECO:0000313" key="3">
    <source>
        <dbReference type="Proteomes" id="UP000033220"/>
    </source>
</evidence>
<keyword evidence="1" id="KW-0472">Membrane</keyword>
<dbReference type="EMBL" id="HE663493">
    <property type="protein sequence ID" value="CCG09777.1"/>
    <property type="molecule type" value="Genomic_DNA"/>
</dbReference>
<dbReference type="OrthoDB" id="9912030at2"/>
<feature type="transmembrane region" description="Helical" evidence="1">
    <location>
        <begin position="391"/>
        <end position="413"/>
    </location>
</feature>
<organism evidence="2 3">
    <name type="scientific">Pararhodospirillum photometricum DSM 122</name>
    <dbReference type="NCBI Taxonomy" id="1150469"/>
    <lineage>
        <taxon>Bacteria</taxon>
        <taxon>Pseudomonadati</taxon>
        <taxon>Pseudomonadota</taxon>
        <taxon>Alphaproteobacteria</taxon>
        <taxon>Rhodospirillales</taxon>
        <taxon>Rhodospirillaceae</taxon>
        <taxon>Pararhodospirillum</taxon>
    </lineage>
</organism>
<dbReference type="PATRIC" id="fig|1150469.3.peg.3550"/>
<feature type="transmembrane region" description="Helical" evidence="1">
    <location>
        <begin position="347"/>
        <end position="370"/>
    </location>
</feature>
<dbReference type="RefSeq" id="WP_014416405.1">
    <property type="nucleotide sequence ID" value="NC_017059.1"/>
</dbReference>